<dbReference type="EMBL" id="JACXVP010000009">
    <property type="protein sequence ID" value="KAG5587413.1"/>
    <property type="molecule type" value="Genomic_DNA"/>
</dbReference>
<evidence type="ECO:0000313" key="2">
    <source>
        <dbReference type="EMBL" id="KAG5587413.1"/>
    </source>
</evidence>
<dbReference type="InterPro" id="IPR025558">
    <property type="entry name" value="DUF4283"/>
</dbReference>
<proteinExistence type="predicted"/>
<dbReference type="Proteomes" id="UP000824120">
    <property type="component" value="Chromosome 9"/>
</dbReference>
<sequence length="103" mass="12176">MKSVSYTNGIPRIVWTEDEVDLIGKFSYGWPILEERRSLIPRQCNIKGDCKIGLLRNRHILICLDQQEDFINLMSKNIYYILAKDGYSYPMRPLIYDAKFRVD</sequence>
<evidence type="ECO:0000259" key="1">
    <source>
        <dbReference type="Pfam" id="PF14111"/>
    </source>
</evidence>
<feature type="domain" description="DUF4283" evidence="1">
    <location>
        <begin position="22"/>
        <end position="101"/>
    </location>
</feature>
<dbReference type="AlphaFoldDB" id="A0A9J5XI56"/>
<organism evidence="2 3">
    <name type="scientific">Solanum commersonii</name>
    <name type="common">Commerson's wild potato</name>
    <name type="synonym">Commerson's nightshade</name>
    <dbReference type="NCBI Taxonomy" id="4109"/>
    <lineage>
        <taxon>Eukaryota</taxon>
        <taxon>Viridiplantae</taxon>
        <taxon>Streptophyta</taxon>
        <taxon>Embryophyta</taxon>
        <taxon>Tracheophyta</taxon>
        <taxon>Spermatophyta</taxon>
        <taxon>Magnoliopsida</taxon>
        <taxon>eudicotyledons</taxon>
        <taxon>Gunneridae</taxon>
        <taxon>Pentapetalae</taxon>
        <taxon>asterids</taxon>
        <taxon>lamiids</taxon>
        <taxon>Solanales</taxon>
        <taxon>Solanaceae</taxon>
        <taxon>Solanoideae</taxon>
        <taxon>Solaneae</taxon>
        <taxon>Solanum</taxon>
    </lineage>
</organism>
<reference evidence="2 3" key="1">
    <citation type="submission" date="2020-09" db="EMBL/GenBank/DDBJ databases">
        <title>De no assembly of potato wild relative species, Solanum commersonii.</title>
        <authorList>
            <person name="Cho K."/>
        </authorList>
    </citation>
    <scope>NUCLEOTIDE SEQUENCE [LARGE SCALE GENOMIC DNA]</scope>
    <source>
        <strain evidence="2">LZ3.2</strain>
        <tissue evidence="2">Leaf</tissue>
    </source>
</reference>
<comment type="caution">
    <text evidence="2">The sequence shown here is derived from an EMBL/GenBank/DDBJ whole genome shotgun (WGS) entry which is preliminary data.</text>
</comment>
<evidence type="ECO:0000313" key="3">
    <source>
        <dbReference type="Proteomes" id="UP000824120"/>
    </source>
</evidence>
<protein>
    <recommendedName>
        <fullName evidence="1">DUF4283 domain-containing protein</fullName>
    </recommendedName>
</protein>
<accession>A0A9J5XI56</accession>
<dbReference type="OrthoDB" id="851886at2759"/>
<name>A0A9J5XI56_SOLCO</name>
<gene>
    <name evidence="2" type="ORF">H5410_047847</name>
</gene>
<keyword evidence="3" id="KW-1185">Reference proteome</keyword>
<dbReference type="Pfam" id="PF14111">
    <property type="entry name" value="DUF4283"/>
    <property type="match status" value="1"/>
</dbReference>